<dbReference type="OrthoDB" id="8705920at2"/>
<dbReference type="PANTHER" id="PTHR30537">
    <property type="entry name" value="HTH-TYPE TRANSCRIPTIONAL REGULATOR"/>
    <property type="match status" value="1"/>
</dbReference>
<sequence>MDFNEAAVFVKVVQAGSFSAAARQLQLPTSTVSTRVARLEQRLGVTLLQRTTRRLNLTEAGRAYFAHASIGLGYLLEAEAALDAARQKPQGRLRVTAPADLGDSLLAGLVQRLQQQHPALEVELILTDRYMDLVAEGIDAAIRTGELRDSSLIAKPLGMARWAMFASRAYLASSPRLQQPQDLNQHRCLQFSPMGRDGWTLRRGEDIMTIPLTGSTMANSIGIVRNMALNGQGVALLPTYICKTELAIGSLERVLPQWQAQADPVHLVYPRQRFMPPKLLALIDMAQAELRPWFSDPA</sequence>
<keyword evidence="3" id="KW-0238">DNA-binding</keyword>
<dbReference type="SUPFAM" id="SSF46785">
    <property type="entry name" value="Winged helix' DNA-binding domain"/>
    <property type="match status" value="1"/>
</dbReference>
<dbReference type="AlphaFoldDB" id="Q1GY47"/>
<protein>
    <submittedName>
        <fullName evidence="6">Transcriptional regulator, LysR family</fullName>
    </submittedName>
</protein>
<keyword evidence="2" id="KW-0805">Transcription regulation</keyword>
<dbReference type="KEGG" id="mfa:Mfla_2575"/>
<dbReference type="GO" id="GO:0043565">
    <property type="term" value="F:sequence-specific DNA binding"/>
    <property type="evidence" value="ECO:0007669"/>
    <property type="project" value="TreeGrafter"/>
</dbReference>
<dbReference type="InterPro" id="IPR036390">
    <property type="entry name" value="WH_DNA-bd_sf"/>
</dbReference>
<accession>Q1GY47</accession>
<dbReference type="CDD" id="cd08422">
    <property type="entry name" value="PBP2_CrgA_like"/>
    <property type="match status" value="1"/>
</dbReference>
<dbReference type="eggNOG" id="COG0583">
    <property type="taxonomic scope" value="Bacteria"/>
</dbReference>
<dbReference type="Gene3D" id="3.40.190.290">
    <property type="match status" value="1"/>
</dbReference>
<evidence type="ECO:0000256" key="1">
    <source>
        <dbReference type="ARBA" id="ARBA00009437"/>
    </source>
</evidence>
<keyword evidence="7" id="KW-1185">Reference proteome</keyword>
<dbReference type="InterPro" id="IPR058163">
    <property type="entry name" value="LysR-type_TF_proteobact-type"/>
</dbReference>
<dbReference type="STRING" id="265072.Mfla_2575"/>
<dbReference type="FunFam" id="1.10.10.10:FF:000001">
    <property type="entry name" value="LysR family transcriptional regulator"/>
    <property type="match status" value="1"/>
</dbReference>
<comment type="similarity">
    <text evidence="1">Belongs to the LysR transcriptional regulatory family.</text>
</comment>
<dbReference type="SUPFAM" id="SSF53850">
    <property type="entry name" value="Periplasmic binding protein-like II"/>
    <property type="match status" value="1"/>
</dbReference>
<evidence type="ECO:0000259" key="5">
    <source>
        <dbReference type="PROSITE" id="PS50931"/>
    </source>
</evidence>
<gene>
    <name evidence="6" type="ordered locus">Mfla_2575</name>
</gene>
<organism evidence="6 7">
    <name type="scientific">Methylobacillus flagellatus (strain ATCC 51484 / DSM 6875 / VKM B-1610 / KT)</name>
    <dbReference type="NCBI Taxonomy" id="265072"/>
    <lineage>
        <taxon>Bacteria</taxon>
        <taxon>Pseudomonadati</taxon>
        <taxon>Pseudomonadota</taxon>
        <taxon>Betaproteobacteria</taxon>
        <taxon>Nitrosomonadales</taxon>
        <taxon>Methylophilaceae</taxon>
        <taxon>Methylobacillus</taxon>
    </lineage>
</organism>
<dbReference type="Proteomes" id="UP000002440">
    <property type="component" value="Chromosome"/>
</dbReference>
<evidence type="ECO:0000256" key="2">
    <source>
        <dbReference type="ARBA" id="ARBA00023015"/>
    </source>
</evidence>
<evidence type="ECO:0000313" key="7">
    <source>
        <dbReference type="Proteomes" id="UP000002440"/>
    </source>
</evidence>
<dbReference type="InterPro" id="IPR036388">
    <property type="entry name" value="WH-like_DNA-bd_sf"/>
</dbReference>
<evidence type="ECO:0000256" key="4">
    <source>
        <dbReference type="ARBA" id="ARBA00023163"/>
    </source>
</evidence>
<keyword evidence="4" id="KW-0804">Transcription</keyword>
<dbReference type="InterPro" id="IPR000847">
    <property type="entry name" value="LysR_HTH_N"/>
</dbReference>
<evidence type="ECO:0000256" key="3">
    <source>
        <dbReference type="ARBA" id="ARBA00023125"/>
    </source>
</evidence>
<dbReference type="InterPro" id="IPR005119">
    <property type="entry name" value="LysR_subst-bd"/>
</dbReference>
<dbReference type="Gene3D" id="1.10.10.10">
    <property type="entry name" value="Winged helix-like DNA-binding domain superfamily/Winged helix DNA-binding domain"/>
    <property type="match status" value="1"/>
</dbReference>
<dbReference type="EMBL" id="CP000284">
    <property type="protein sequence ID" value="ABE50840.1"/>
    <property type="molecule type" value="Genomic_DNA"/>
</dbReference>
<name>Q1GY47_METFK</name>
<proteinExistence type="inferred from homology"/>
<dbReference type="PROSITE" id="PS50931">
    <property type="entry name" value="HTH_LYSR"/>
    <property type="match status" value="1"/>
</dbReference>
<evidence type="ECO:0000313" key="6">
    <source>
        <dbReference type="EMBL" id="ABE50840.1"/>
    </source>
</evidence>
<dbReference type="PANTHER" id="PTHR30537:SF5">
    <property type="entry name" value="HTH-TYPE TRANSCRIPTIONAL ACTIVATOR TTDR-RELATED"/>
    <property type="match status" value="1"/>
</dbReference>
<reference evidence="6 7" key="1">
    <citation type="submission" date="2006-03" db="EMBL/GenBank/DDBJ databases">
        <title>Complete sequence of Methylobacillus flagellatus KT.</title>
        <authorList>
            <consortium name="US DOE Joint Genome Institute"/>
            <person name="Copeland A."/>
            <person name="Lucas S."/>
            <person name="Lapidus A."/>
            <person name="Barry K."/>
            <person name="Detter J.C."/>
            <person name="Glavina del Rio T."/>
            <person name="Hammon N."/>
            <person name="Israni S."/>
            <person name="Dalin E."/>
            <person name="Tice H."/>
            <person name="Pitluck S."/>
            <person name="Brettin T."/>
            <person name="Bruce D."/>
            <person name="Han C."/>
            <person name="Tapia R."/>
            <person name="Saunders E."/>
            <person name="Gilna P."/>
            <person name="Schmutz J."/>
            <person name="Larimer F."/>
            <person name="Land M."/>
            <person name="Kyrpides N."/>
            <person name="Anderson I."/>
            <person name="Richardson P."/>
        </authorList>
    </citation>
    <scope>NUCLEOTIDE SEQUENCE [LARGE SCALE GENOMIC DNA]</scope>
    <source>
        <strain evidence="7">KT / ATCC 51484 / DSM 6875</strain>
    </source>
</reference>
<feature type="domain" description="HTH lysR-type" evidence="5">
    <location>
        <begin position="1"/>
        <end position="58"/>
    </location>
</feature>
<dbReference type="GO" id="GO:0003700">
    <property type="term" value="F:DNA-binding transcription factor activity"/>
    <property type="evidence" value="ECO:0007669"/>
    <property type="project" value="InterPro"/>
</dbReference>
<dbReference type="Pfam" id="PF00126">
    <property type="entry name" value="HTH_1"/>
    <property type="match status" value="1"/>
</dbReference>
<dbReference type="GO" id="GO:0006351">
    <property type="term" value="P:DNA-templated transcription"/>
    <property type="evidence" value="ECO:0007669"/>
    <property type="project" value="TreeGrafter"/>
</dbReference>
<dbReference type="HOGENOM" id="CLU_039613_16_2_4"/>
<dbReference type="Pfam" id="PF03466">
    <property type="entry name" value="LysR_substrate"/>
    <property type="match status" value="1"/>
</dbReference>
<dbReference type="RefSeq" id="WP_011480793.1">
    <property type="nucleotide sequence ID" value="NC_007947.1"/>
</dbReference>